<dbReference type="PROSITE" id="PS50893">
    <property type="entry name" value="ABC_TRANSPORTER_2"/>
    <property type="match status" value="1"/>
</dbReference>
<evidence type="ECO:0000259" key="9">
    <source>
        <dbReference type="PROSITE" id="PS50929"/>
    </source>
</evidence>
<evidence type="ECO:0000313" key="10">
    <source>
        <dbReference type="EMBL" id="HIU68494.1"/>
    </source>
</evidence>
<dbReference type="Gene3D" id="3.40.50.300">
    <property type="entry name" value="P-loop containing nucleotide triphosphate hydrolases"/>
    <property type="match status" value="1"/>
</dbReference>
<keyword evidence="4 10" id="KW-0067">ATP-binding</keyword>
<dbReference type="CDD" id="cd07346">
    <property type="entry name" value="ABC_6TM_exporters"/>
    <property type="match status" value="1"/>
</dbReference>
<evidence type="ECO:0000313" key="11">
    <source>
        <dbReference type="Proteomes" id="UP000824125"/>
    </source>
</evidence>
<dbReference type="Gene3D" id="1.20.1560.10">
    <property type="entry name" value="ABC transporter type 1, transmembrane domain"/>
    <property type="match status" value="1"/>
</dbReference>
<dbReference type="InterPro" id="IPR027417">
    <property type="entry name" value="P-loop_NTPase"/>
</dbReference>
<comment type="subcellular location">
    <subcellularLocation>
        <location evidence="1">Cell membrane</location>
        <topology evidence="1">Multi-pass membrane protein</topology>
    </subcellularLocation>
</comment>
<dbReference type="GO" id="GO:0005524">
    <property type="term" value="F:ATP binding"/>
    <property type="evidence" value="ECO:0007669"/>
    <property type="project" value="UniProtKB-KW"/>
</dbReference>
<dbReference type="AlphaFoldDB" id="A0A9D1SMW4"/>
<dbReference type="InterPro" id="IPR003439">
    <property type="entry name" value="ABC_transporter-like_ATP-bd"/>
</dbReference>
<name>A0A9D1SMW4_9FIRM</name>
<reference evidence="10" key="1">
    <citation type="submission" date="2020-10" db="EMBL/GenBank/DDBJ databases">
        <authorList>
            <person name="Gilroy R."/>
        </authorList>
    </citation>
    <scope>NUCLEOTIDE SEQUENCE</scope>
    <source>
        <strain evidence="10">CHK176-6737</strain>
    </source>
</reference>
<dbReference type="SUPFAM" id="SSF52540">
    <property type="entry name" value="P-loop containing nucleoside triphosphate hydrolases"/>
    <property type="match status" value="1"/>
</dbReference>
<feature type="transmembrane region" description="Helical" evidence="7">
    <location>
        <begin position="64"/>
        <end position="82"/>
    </location>
</feature>
<dbReference type="GO" id="GO:0005886">
    <property type="term" value="C:plasma membrane"/>
    <property type="evidence" value="ECO:0007669"/>
    <property type="project" value="UniProtKB-SubCell"/>
</dbReference>
<feature type="domain" description="ABC transmembrane type-1" evidence="9">
    <location>
        <begin position="25"/>
        <end position="307"/>
    </location>
</feature>
<keyword evidence="2 7" id="KW-0812">Transmembrane</keyword>
<reference evidence="10" key="2">
    <citation type="journal article" date="2021" name="PeerJ">
        <title>Extensive microbial diversity within the chicken gut microbiome revealed by metagenomics and culture.</title>
        <authorList>
            <person name="Gilroy R."/>
            <person name="Ravi A."/>
            <person name="Getino M."/>
            <person name="Pursley I."/>
            <person name="Horton D.L."/>
            <person name="Alikhan N.F."/>
            <person name="Baker D."/>
            <person name="Gharbi K."/>
            <person name="Hall N."/>
            <person name="Watson M."/>
            <person name="Adriaenssens E.M."/>
            <person name="Foster-Nyarko E."/>
            <person name="Jarju S."/>
            <person name="Secka A."/>
            <person name="Antonio M."/>
            <person name="Oren A."/>
            <person name="Chaudhuri R.R."/>
            <person name="La Ragione R."/>
            <person name="Hildebrand F."/>
            <person name="Pallen M.J."/>
        </authorList>
    </citation>
    <scope>NUCLEOTIDE SEQUENCE</scope>
    <source>
        <strain evidence="10">CHK176-6737</strain>
    </source>
</reference>
<dbReference type="InterPro" id="IPR039421">
    <property type="entry name" value="Type_1_exporter"/>
</dbReference>
<dbReference type="InterPro" id="IPR011527">
    <property type="entry name" value="ABC1_TM_dom"/>
</dbReference>
<keyword evidence="6 7" id="KW-0472">Membrane</keyword>
<dbReference type="PROSITE" id="PS50929">
    <property type="entry name" value="ABC_TM1F"/>
    <property type="match status" value="1"/>
</dbReference>
<accession>A0A9D1SMW4</accession>
<feature type="transmembrane region" description="Helical" evidence="7">
    <location>
        <begin position="136"/>
        <end position="157"/>
    </location>
</feature>
<dbReference type="PANTHER" id="PTHR43394">
    <property type="entry name" value="ATP-DEPENDENT PERMEASE MDL1, MITOCHONDRIAL"/>
    <property type="match status" value="1"/>
</dbReference>
<dbReference type="InterPro" id="IPR036640">
    <property type="entry name" value="ABC1_TM_sf"/>
</dbReference>
<keyword evidence="5 7" id="KW-1133">Transmembrane helix</keyword>
<protein>
    <submittedName>
        <fullName evidence="10">ABC transporter ATP-binding protein</fullName>
    </submittedName>
</protein>
<dbReference type="Proteomes" id="UP000824125">
    <property type="component" value="Unassembled WGS sequence"/>
</dbReference>
<proteinExistence type="predicted"/>
<dbReference type="GO" id="GO:0015421">
    <property type="term" value="F:ABC-type oligopeptide transporter activity"/>
    <property type="evidence" value="ECO:0007669"/>
    <property type="project" value="TreeGrafter"/>
</dbReference>
<evidence type="ECO:0000256" key="7">
    <source>
        <dbReference type="SAM" id="Phobius"/>
    </source>
</evidence>
<sequence>MPQKSDLAVLRWLWRLSRGQGLKFAVLIVCNVLTGAASVVFAGLSKGIIDSAVEYADLNRVLQYALYLLLLLLLQLALHLTGRSVEERLKARLEMALKGHMLKQILQKDYAAVSAYHTGDLQNRMFNDVRVVSDSFATLLPGVLAMLTRLLCAFIYLLQLDTAFALVFLAAGCVVALCSQLFRKTIKRLHKNVQESEGKTRSFIQEAVSNLLVIKAFSAEKRVEERTETLQQNNFRDRMKRRTFSIASSAGISTVFSGGYVLAIAYGALRILDGTFTYGTVTAILQLVNQIQQPILSLSSVMPSYFSLLASAERLIEIEKLPNEPAAEKQMDARSLYASLESVEFSDISFSYGRVPVLEHTSFSFQKGDFVAVTGISGIGKSTLLKLLLGVFPPQGGQIVLHTAQGDCPVSASSRALFAYVPQGNMLLSGTILENLTFMHPSATEKEIHRALEISCADTFINELPNGLQTVIGEHGYGLSEGQVQRLAIARSLLSGAPVLLLDEATSALDEETERRLLLGLQRLQDVTCLIVSHKKAALEICNKHVQIEDHKICNA</sequence>
<dbReference type="SMART" id="SM00382">
    <property type="entry name" value="AAA"/>
    <property type="match status" value="1"/>
</dbReference>
<dbReference type="PANTHER" id="PTHR43394:SF1">
    <property type="entry name" value="ATP-BINDING CASSETTE SUB-FAMILY B MEMBER 10, MITOCHONDRIAL"/>
    <property type="match status" value="1"/>
</dbReference>
<comment type="caution">
    <text evidence="10">The sequence shown here is derived from an EMBL/GenBank/DDBJ whole genome shotgun (WGS) entry which is preliminary data.</text>
</comment>
<dbReference type="InterPro" id="IPR003593">
    <property type="entry name" value="AAA+_ATPase"/>
</dbReference>
<dbReference type="GO" id="GO:0016887">
    <property type="term" value="F:ATP hydrolysis activity"/>
    <property type="evidence" value="ECO:0007669"/>
    <property type="project" value="InterPro"/>
</dbReference>
<evidence type="ECO:0000256" key="1">
    <source>
        <dbReference type="ARBA" id="ARBA00004651"/>
    </source>
</evidence>
<dbReference type="Pfam" id="PF00005">
    <property type="entry name" value="ABC_tran"/>
    <property type="match status" value="1"/>
</dbReference>
<evidence type="ECO:0000256" key="4">
    <source>
        <dbReference type="ARBA" id="ARBA00022840"/>
    </source>
</evidence>
<feature type="transmembrane region" description="Helical" evidence="7">
    <location>
        <begin position="163"/>
        <end position="182"/>
    </location>
</feature>
<dbReference type="EMBL" id="DVNM01000005">
    <property type="protein sequence ID" value="HIU68494.1"/>
    <property type="molecule type" value="Genomic_DNA"/>
</dbReference>
<feature type="transmembrane region" description="Helical" evidence="7">
    <location>
        <begin position="244"/>
        <end position="269"/>
    </location>
</feature>
<evidence type="ECO:0000259" key="8">
    <source>
        <dbReference type="PROSITE" id="PS50893"/>
    </source>
</evidence>
<feature type="domain" description="ABC transporter" evidence="8">
    <location>
        <begin position="343"/>
        <end position="556"/>
    </location>
</feature>
<evidence type="ECO:0000256" key="6">
    <source>
        <dbReference type="ARBA" id="ARBA00023136"/>
    </source>
</evidence>
<evidence type="ECO:0000256" key="2">
    <source>
        <dbReference type="ARBA" id="ARBA00022692"/>
    </source>
</evidence>
<keyword evidence="3" id="KW-0547">Nucleotide-binding</keyword>
<gene>
    <name evidence="10" type="ORF">IAD23_00875</name>
</gene>
<organism evidence="10 11">
    <name type="scientific">Candidatus Scybalenecus merdavium</name>
    <dbReference type="NCBI Taxonomy" id="2840939"/>
    <lineage>
        <taxon>Bacteria</taxon>
        <taxon>Bacillati</taxon>
        <taxon>Bacillota</taxon>
        <taxon>Clostridia</taxon>
        <taxon>Eubacteriales</taxon>
        <taxon>Oscillospiraceae</taxon>
        <taxon>Oscillospiraceae incertae sedis</taxon>
        <taxon>Candidatus Scybalenecus</taxon>
    </lineage>
</organism>
<dbReference type="Pfam" id="PF00664">
    <property type="entry name" value="ABC_membrane"/>
    <property type="match status" value="1"/>
</dbReference>
<dbReference type="SUPFAM" id="SSF90123">
    <property type="entry name" value="ABC transporter transmembrane region"/>
    <property type="match status" value="1"/>
</dbReference>
<feature type="transmembrane region" description="Helical" evidence="7">
    <location>
        <begin position="21"/>
        <end position="44"/>
    </location>
</feature>
<evidence type="ECO:0000256" key="3">
    <source>
        <dbReference type="ARBA" id="ARBA00022741"/>
    </source>
</evidence>
<evidence type="ECO:0000256" key="5">
    <source>
        <dbReference type="ARBA" id="ARBA00022989"/>
    </source>
</evidence>